<feature type="transmembrane region" description="Helical" evidence="3">
    <location>
        <begin position="260"/>
        <end position="282"/>
    </location>
</feature>
<feature type="compositionally biased region" description="Polar residues" evidence="2">
    <location>
        <begin position="584"/>
        <end position="595"/>
    </location>
</feature>
<name>A0A1C3KXQ1_PLAOA</name>
<dbReference type="Proteomes" id="UP000243200">
    <property type="component" value="Chromosome 13"/>
</dbReference>
<dbReference type="GO" id="GO:0061630">
    <property type="term" value="F:ubiquitin protein ligase activity"/>
    <property type="evidence" value="ECO:0007669"/>
    <property type="project" value="TreeGrafter"/>
</dbReference>
<dbReference type="Gene3D" id="3.30.40.10">
    <property type="entry name" value="Zinc/RING finger domain, C3HC4 (zinc finger)"/>
    <property type="match status" value="1"/>
</dbReference>
<dbReference type="Pfam" id="PF13639">
    <property type="entry name" value="zf-RING_2"/>
    <property type="match status" value="1"/>
</dbReference>
<dbReference type="PANTHER" id="PTHR22765:SF434">
    <property type="entry name" value="GB|AAD18119.1-RELATED"/>
    <property type="match status" value="1"/>
</dbReference>
<feature type="compositionally biased region" description="Basic and acidic residues" evidence="2">
    <location>
        <begin position="206"/>
        <end position="216"/>
    </location>
</feature>
<dbReference type="GO" id="GO:0008270">
    <property type="term" value="F:zinc ion binding"/>
    <property type="evidence" value="ECO:0007669"/>
    <property type="project" value="UniProtKB-KW"/>
</dbReference>
<dbReference type="GO" id="GO:0006511">
    <property type="term" value="P:ubiquitin-dependent protein catabolic process"/>
    <property type="evidence" value="ECO:0007669"/>
    <property type="project" value="TreeGrafter"/>
</dbReference>
<sequence>MNINKNIGNEIAIKEREINEIDNDVKNGEKLITCAANDNVAIDGKNDLTSKKDCDKDILKVKEYSSREENAQKSEKIFSIKNGIIPHGDTIGKSTNSNCNVENDNIMSNSYNIRNGDNASGVMNPPTGNHYEEKGKGIHAESKECGNFDKDTKDDSVEEKVKNVNTRKMVDSDSRSSGVKPSEEAGGEICGEKNEPNNSVEEETNDNVHDNVHENGNENVGENEEVIDSNEDRIDDTVDSISSFMLEEDINISRRAYRNFHICSIFIHLTLLLMVLLLIGILCHDFSRALLSSKETVMTYFCAVLLGLLCLHICLNLYISVRLLRQHEVSKNLKSVESKIHVIVLVYFSLCAYIYFFEGKNYPMNSTFSFAIILAIIYYFMPIFLYIILRLIFFIVILILIFMKRKSPTPKRILKKLKIMKYIEYRKFCEEKILSANCFYGEMDENNGEGEKGRSNDQATVEEEAVAVVATEEVPAGGFCGNKSGTSDGSSGKAGNYSNENGEDTHKNYSDKNGTAMTDAGGHTMGDMVKDDRYEEGQHICGKRLFNRKEEHSMEGHEKENRVNRHSKDDNTNESANNRKEANRNNVSSPQNDFYNNDNRNSTNVNVQMNETNQETKTGVFKYFQKVLKKKKNVVEKEKNEMYENLENMSVHINIENSDYVCSICCVEYLNDDDICILPCNYLHYYHKECIFTWLKKNNDCPLCRKNIGKL</sequence>
<proteinExistence type="predicted"/>
<evidence type="ECO:0000256" key="3">
    <source>
        <dbReference type="SAM" id="Phobius"/>
    </source>
</evidence>
<evidence type="ECO:0000313" key="6">
    <source>
        <dbReference type="Proteomes" id="UP000243200"/>
    </source>
</evidence>
<feature type="compositionally biased region" description="Basic and acidic residues" evidence="2">
    <location>
        <begin position="547"/>
        <end position="583"/>
    </location>
</feature>
<feature type="transmembrane region" description="Helical" evidence="3">
    <location>
        <begin position="297"/>
        <end position="319"/>
    </location>
</feature>
<feature type="region of interest" description="Disordered" evidence="2">
    <location>
        <begin position="479"/>
        <end position="529"/>
    </location>
</feature>
<dbReference type="InterPro" id="IPR001841">
    <property type="entry name" value="Znf_RING"/>
</dbReference>
<protein>
    <submittedName>
        <fullName evidence="5">RING zinc finger protein, putative</fullName>
    </submittedName>
</protein>
<dbReference type="PANTHER" id="PTHR22765">
    <property type="entry name" value="RING FINGER AND PROTEASE ASSOCIATED DOMAIN-CONTAINING"/>
    <property type="match status" value="1"/>
</dbReference>
<dbReference type="PROSITE" id="PS50089">
    <property type="entry name" value="ZF_RING_2"/>
    <property type="match status" value="1"/>
</dbReference>
<dbReference type="SUPFAM" id="SSF57850">
    <property type="entry name" value="RING/U-box"/>
    <property type="match status" value="1"/>
</dbReference>
<keyword evidence="3" id="KW-1133">Transmembrane helix</keyword>
<feature type="region of interest" description="Disordered" evidence="2">
    <location>
        <begin position="545"/>
        <end position="604"/>
    </location>
</feature>
<feature type="transmembrane region" description="Helical" evidence="3">
    <location>
        <begin position="340"/>
        <end position="357"/>
    </location>
</feature>
<feature type="transmembrane region" description="Helical" evidence="3">
    <location>
        <begin position="369"/>
        <end position="402"/>
    </location>
</feature>
<evidence type="ECO:0000259" key="4">
    <source>
        <dbReference type="PROSITE" id="PS50089"/>
    </source>
</evidence>
<evidence type="ECO:0000256" key="1">
    <source>
        <dbReference type="PROSITE-ProRule" id="PRU00175"/>
    </source>
</evidence>
<dbReference type="OrthoDB" id="378752at2759"/>
<keyword evidence="1" id="KW-0863">Zinc-finger</keyword>
<keyword evidence="1" id="KW-0479">Metal-binding</keyword>
<keyword evidence="1" id="KW-0862">Zinc</keyword>
<feature type="domain" description="RING-type" evidence="4">
    <location>
        <begin position="662"/>
        <end position="705"/>
    </location>
</feature>
<dbReference type="VEuPathDB" id="PlasmoDB:PocGH01_13053900"/>
<dbReference type="VEuPathDB" id="PlasmoDB:POWCR01_130050800"/>
<dbReference type="InterPro" id="IPR013083">
    <property type="entry name" value="Znf_RING/FYVE/PHD"/>
</dbReference>
<feature type="region of interest" description="Disordered" evidence="2">
    <location>
        <begin position="168"/>
        <end position="223"/>
    </location>
</feature>
<gene>
    <name evidence="5" type="primary">PowCR01_130050800</name>
    <name evidence="5" type="ORF">POWCR01_130050800</name>
</gene>
<keyword evidence="3" id="KW-0472">Membrane</keyword>
<dbReference type="InterPro" id="IPR051826">
    <property type="entry name" value="E3_ubiquitin-ligase_domain"/>
</dbReference>
<dbReference type="AlphaFoldDB" id="A0A1C3KXQ1"/>
<dbReference type="CDD" id="cd16454">
    <property type="entry name" value="RING-H2_PA-TM-RING"/>
    <property type="match status" value="1"/>
</dbReference>
<organism evidence="5 6">
    <name type="scientific">Plasmodium ovale</name>
    <name type="common">malaria parasite P. ovale</name>
    <dbReference type="NCBI Taxonomy" id="36330"/>
    <lineage>
        <taxon>Eukaryota</taxon>
        <taxon>Sar</taxon>
        <taxon>Alveolata</taxon>
        <taxon>Apicomplexa</taxon>
        <taxon>Aconoidasida</taxon>
        <taxon>Haemosporida</taxon>
        <taxon>Plasmodiidae</taxon>
        <taxon>Plasmodium</taxon>
        <taxon>Plasmodium (Plasmodium)</taxon>
    </lineage>
</organism>
<reference evidence="5 6" key="1">
    <citation type="submission" date="2016-06" db="EMBL/GenBank/DDBJ databases">
        <authorList>
            <consortium name="Pathogen Informatics"/>
        </authorList>
    </citation>
    <scope>NUCLEOTIDE SEQUENCE [LARGE SCALE GENOMIC DNA]</scope>
    <source>
        <strain evidence="5">PowCR01</strain>
    </source>
</reference>
<evidence type="ECO:0000256" key="2">
    <source>
        <dbReference type="SAM" id="MobiDB-lite"/>
    </source>
</evidence>
<keyword evidence="3" id="KW-0812">Transmembrane</keyword>
<evidence type="ECO:0000313" key="5">
    <source>
        <dbReference type="EMBL" id="SBT79009.1"/>
    </source>
</evidence>
<dbReference type="EMBL" id="LT594517">
    <property type="protein sequence ID" value="SBT79009.1"/>
    <property type="molecule type" value="Genomic_DNA"/>
</dbReference>
<accession>A0A1C3KXQ1</accession>